<evidence type="ECO:0008006" key="4">
    <source>
        <dbReference type="Google" id="ProtNLM"/>
    </source>
</evidence>
<comment type="caution">
    <text evidence="2">The sequence shown here is derived from an EMBL/GenBank/DDBJ whole genome shotgun (WGS) entry which is preliminary data.</text>
</comment>
<feature type="transmembrane region" description="Helical" evidence="1">
    <location>
        <begin position="56"/>
        <end position="77"/>
    </location>
</feature>
<sequence length="363" mass="41236">MAYVFNTDLLLNDPDQEEARKEFPNIFFALNNPELRAAFRPFDERANTAKARSRKWGVFAVLLATGALLLAGGEMLFHDLPKGQVRTLAAIGGIAGIASVLIGVFGIMFRERKMRWLADRLATERIRQFHFQSFVFGVNDILKGARDKTAADAFVTNRTAKFSKFEANVLSTVDDKLKEIVHHDHDEEGLLFEDEQSPAPESDPNLDEYFRAYVLFRFDRQISYCNLILREGEGFWKHAPSQQAKILGGVALACVFGILLLHGLVFFGAIANIAWMKGPLVHVFAIWAAIVALSARTFEEGFQPEREIERMRQYRLALKRIYARFQKAPNVDAKIAAMIDLEKLSYEEMVLFLKGNYEAEFIM</sequence>
<evidence type="ECO:0000313" key="2">
    <source>
        <dbReference type="EMBL" id="MFC6035895.1"/>
    </source>
</evidence>
<keyword evidence="1" id="KW-0812">Transmembrane</keyword>
<feature type="transmembrane region" description="Helical" evidence="1">
    <location>
        <begin position="246"/>
        <end position="274"/>
    </location>
</feature>
<dbReference type="Proteomes" id="UP001596116">
    <property type="component" value="Unassembled WGS sequence"/>
</dbReference>
<dbReference type="RefSeq" id="WP_379882884.1">
    <property type="nucleotide sequence ID" value="NZ_JBHPON010000002.1"/>
</dbReference>
<evidence type="ECO:0000256" key="1">
    <source>
        <dbReference type="SAM" id="Phobius"/>
    </source>
</evidence>
<dbReference type="EMBL" id="JBHPON010000002">
    <property type="protein sequence ID" value="MFC6035895.1"/>
    <property type="molecule type" value="Genomic_DNA"/>
</dbReference>
<keyword evidence="1" id="KW-1133">Transmembrane helix</keyword>
<accession>A0ABW1KX04</accession>
<protein>
    <recommendedName>
        <fullName evidence="4">DUF4231 domain-containing protein</fullName>
    </recommendedName>
</protein>
<name>A0ABW1KX04_9PROT</name>
<evidence type="ECO:0000313" key="3">
    <source>
        <dbReference type="Proteomes" id="UP001596116"/>
    </source>
</evidence>
<gene>
    <name evidence="2" type="ORF">ACFMB1_10090</name>
</gene>
<feature type="transmembrane region" description="Helical" evidence="1">
    <location>
        <begin position="280"/>
        <end position="298"/>
    </location>
</feature>
<proteinExistence type="predicted"/>
<keyword evidence="1" id="KW-0472">Membrane</keyword>
<feature type="transmembrane region" description="Helical" evidence="1">
    <location>
        <begin position="89"/>
        <end position="109"/>
    </location>
</feature>
<reference evidence="2 3" key="1">
    <citation type="submission" date="2024-09" db="EMBL/GenBank/DDBJ databases">
        <authorList>
            <person name="Zhang Z.-H."/>
        </authorList>
    </citation>
    <scope>NUCLEOTIDE SEQUENCE [LARGE SCALE GENOMIC DNA]</scope>
    <source>
        <strain evidence="2 3">HHTR114</strain>
    </source>
</reference>
<keyword evidence="3" id="KW-1185">Reference proteome</keyword>
<organism evidence="2 3">
    <name type="scientific">Hyphococcus aureus</name>
    <dbReference type="NCBI Taxonomy" id="2666033"/>
    <lineage>
        <taxon>Bacteria</taxon>
        <taxon>Pseudomonadati</taxon>
        <taxon>Pseudomonadota</taxon>
        <taxon>Alphaproteobacteria</taxon>
        <taxon>Parvularculales</taxon>
        <taxon>Parvularculaceae</taxon>
        <taxon>Hyphococcus</taxon>
    </lineage>
</organism>